<dbReference type="Pfam" id="PF13302">
    <property type="entry name" value="Acetyltransf_3"/>
    <property type="match status" value="1"/>
</dbReference>
<dbReference type="Proteomes" id="UP000273143">
    <property type="component" value="Chromosome"/>
</dbReference>
<feature type="domain" description="N-acetyltransferase" evidence="1">
    <location>
        <begin position="17"/>
        <end position="144"/>
    </location>
</feature>
<dbReference type="InterPro" id="IPR016181">
    <property type="entry name" value="Acyl_CoA_acyltransferase"/>
</dbReference>
<keyword evidence="2" id="KW-0808">Transferase</keyword>
<reference evidence="3" key="1">
    <citation type="submission" date="2018-06" db="EMBL/GenBank/DDBJ databases">
        <title>Complete genome of Pseudomonas insecticola strain QZS01.</title>
        <authorList>
            <person name="Wang J."/>
            <person name="Su Q."/>
        </authorList>
    </citation>
    <scope>NUCLEOTIDE SEQUENCE [LARGE SCALE GENOMIC DNA]</scope>
    <source>
        <strain evidence="3">QZS01</strain>
    </source>
</reference>
<proteinExistence type="predicted"/>
<evidence type="ECO:0000259" key="1">
    <source>
        <dbReference type="Pfam" id="PF13302"/>
    </source>
</evidence>
<dbReference type="Gene3D" id="3.40.630.30">
    <property type="match status" value="1"/>
</dbReference>
<dbReference type="KEGG" id="emo:DM558_02530"/>
<keyword evidence="3" id="KW-1185">Reference proteome</keyword>
<name>A0A3Q9JHN9_9GAMM</name>
<sequence length="181" mass="20666">MSSLKPSPIFIETNSFILRTLTEQDVNEHFLAWLNCERMMSGLNLHGLQFSLESLRQFICNFNNLTNYFIGIFDKTDKALIGFYTFDIDLKHRVGSISAAGIGETSYSGKKVFWATIDALLDYFYLYRGAEKIVARVLRKNVPMLFSFTANPRFSLEAVLKKECLGADGERLDVIIFSSFK</sequence>
<evidence type="ECO:0000313" key="2">
    <source>
        <dbReference type="EMBL" id="AZS49723.1"/>
    </source>
</evidence>
<gene>
    <name evidence="2" type="ORF">DM558_02530</name>
</gene>
<dbReference type="InterPro" id="IPR000182">
    <property type="entry name" value="GNAT_dom"/>
</dbReference>
<evidence type="ECO:0000313" key="3">
    <source>
        <dbReference type="Proteomes" id="UP000273143"/>
    </source>
</evidence>
<protein>
    <submittedName>
        <fullName evidence="2">N-acetyltransferase</fullName>
    </submittedName>
</protein>
<dbReference type="GO" id="GO:0016747">
    <property type="term" value="F:acyltransferase activity, transferring groups other than amino-acyl groups"/>
    <property type="evidence" value="ECO:0007669"/>
    <property type="project" value="InterPro"/>
</dbReference>
<dbReference type="RefSeq" id="WP_127161903.1">
    <property type="nucleotide sequence ID" value="NZ_CP029822.1"/>
</dbReference>
<dbReference type="AlphaFoldDB" id="A0A3Q9JHN9"/>
<dbReference type="EMBL" id="CP029822">
    <property type="protein sequence ID" value="AZS49723.1"/>
    <property type="molecule type" value="Genomic_DNA"/>
</dbReference>
<organism evidence="2 3">
    <name type="scientific">Entomomonas moraniae</name>
    <dbReference type="NCBI Taxonomy" id="2213226"/>
    <lineage>
        <taxon>Bacteria</taxon>
        <taxon>Pseudomonadati</taxon>
        <taxon>Pseudomonadota</taxon>
        <taxon>Gammaproteobacteria</taxon>
        <taxon>Pseudomonadales</taxon>
        <taxon>Pseudomonadaceae</taxon>
        <taxon>Entomomonas</taxon>
    </lineage>
</organism>
<dbReference type="SUPFAM" id="SSF55729">
    <property type="entry name" value="Acyl-CoA N-acyltransferases (Nat)"/>
    <property type="match status" value="1"/>
</dbReference>
<accession>A0A3Q9JHN9</accession>